<feature type="domain" description="YdbS-like PH" evidence="2">
    <location>
        <begin position="58"/>
        <end position="116"/>
    </location>
</feature>
<protein>
    <submittedName>
        <fullName evidence="3">PH domain-containing protein</fullName>
    </submittedName>
</protein>
<gene>
    <name evidence="3" type="ORF">H9661_12740</name>
</gene>
<sequence length="483" mass="55458">MIDNPTRNHWIIIVYDIINSIKNFWVLLILMLSYREKYLFIGIAVVLVGIIAVAIKKWLNTEFYLNDNMLVYKTGIFERSKQEIPFNKINTIDIGKTLLDRIFDICTVKIDSGSAVEKKSEFKIKLQYVLAENLRDNILKGKNNINIEKFEENKKGEPIERIITIKEIIIYAVTKSKLGWAIGGCFALFNFTDNVKGFVKTSVVKDLSQSINISDSFLENRTSLIIIIICMIVIAYIIVILLSIIYEIVKLYQFSIKVQNKNFSISYGMFSKKEYSIPIEKIHALKYKQGMLQQLLGIYTLEVITIGYGDERNEKAILYPIANDKFNKEFLGKILPEMIFLGKVNKPPKSSIKRFIFLRVITTLIILILLYFIIKAIPSELKLGIIVIITLINILLGYFNYKNTSLGVTKKIILASSGSLTKTTTLIKQSSIQSIEKTENPFQRKDKVCDYKIDIYSNNLAEAVEVRHMSEELDGILYKNLII</sequence>
<evidence type="ECO:0000313" key="3">
    <source>
        <dbReference type="EMBL" id="MBD7912224.1"/>
    </source>
</evidence>
<organism evidence="3 4">
    <name type="scientific">Clostridium cibarium</name>
    <dbReference type="NCBI Taxonomy" id="2762247"/>
    <lineage>
        <taxon>Bacteria</taxon>
        <taxon>Bacillati</taxon>
        <taxon>Bacillota</taxon>
        <taxon>Clostridia</taxon>
        <taxon>Eubacteriales</taxon>
        <taxon>Clostridiaceae</taxon>
        <taxon>Clostridium</taxon>
    </lineage>
</organism>
<feature type="transmembrane region" description="Helical" evidence="1">
    <location>
        <begin position="168"/>
        <end position="189"/>
    </location>
</feature>
<name>A0ABR8PVP7_9CLOT</name>
<evidence type="ECO:0000256" key="1">
    <source>
        <dbReference type="SAM" id="Phobius"/>
    </source>
</evidence>
<evidence type="ECO:0000259" key="2">
    <source>
        <dbReference type="Pfam" id="PF03703"/>
    </source>
</evidence>
<dbReference type="PIRSF" id="PIRSF026631">
    <property type="entry name" value="UCP026631"/>
    <property type="match status" value="1"/>
</dbReference>
<dbReference type="Pfam" id="PF03703">
    <property type="entry name" value="bPH_2"/>
    <property type="match status" value="3"/>
</dbReference>
<keyword evidence="1" id="KW-0812">Transmembrane</keyword>
<proteinExistence type="predicted"/>
<dbReference type="InterPro" id="IPR005182">
    <property type="entry name" value="YdbS-like_PH"/>
</dbReference>
<feature type="transmembrane region" description="Helical" evidence="1">
    <location>
        <begin position="356"/>
        <end position="377"/>
    </location>
</feature>
<comment type="caution">
    <text evidence="3">The sequence shown here is derived from an EMBL/GenBank/DDBJ whole genome shotgun (WGS) entry which is preliminary data.</text>
</comment>
<dbReference type="PANTHER" id="PTHR34473">
    <property type="entry name" value="UPF0699 TRANSMEMBRANE PROTEIN YDBS"/>
    <property type="match status" value="1"/>
</dbReference>
<feature type="transmembrane region" description="Helical" evidence="1">
    <location>
        <begin position="38"/>
        <end position="55"/>
    </location>
</feature>
<feature type="transmembrane region" description="Helical" evidence="1">
    <location>
        <begin position="12"/>
        <end position="32"/>
    </location>
</feature>
<dbReference type="EMBL" id="JACSRA010000020">
    <property type="protein sequence ID" value="MBD7912224.1"/>
    <property type="molecule type" value="Genomic_DNA"/>
</dbReference>
<accession>A0ABR8PVP7</accession>
<keyword evidence="4" id="KW-1185">Reference proteome</keyword>
<dbReference type="PANTHER" id="PTHR34473:SF2">
    <property type="entry name" value="UPF0699 TRANSMEMBRANE PROTEIN YDBT"/>
    <property type="match status" value="1"/>
</dbReference>
<keyword evidence="1" id="KW-0472">Membrane</keyword>
<feature type="domain" description="YdbS-like PH" evidence="2">
    <location>
        <begin position="401"/>
        <end position="470"/>
    </location>
</feature>
<evidence type="ECO:0000313" key="4">
    <source>
        <dbReference type="Proteomes" id="UP000627781"/>
    </source>
</evidence>
<keyword evidence="1" id="KW-1133">Transmembrane helix</keyword>
<feature type="domain" description="YdbS-like PH" evidence="2">
    <location>
        <begin position="253"/>
        <end position="314"/>
    </location>
</feature>
<dbReference type="RefSeq" id="WP_191769144.1">
    <property type="nucleotide sequence ID" value="NZ_JACSRA010000020.1"/>
</dbReference>
<feature type="transmembrane region" description="Helical" evidence="1">
    <location>
        <begin position="383"/>
        <end position="401"/>
    </location>
</feature>
<dbReference type="Proteomes" id="UP000627781">
    <property type="component" value="Unassembled WGS sequence"/>
</dbReference>
<dbReference type="InterPro" id="IPR014529">
    <property type="entry name" value="UCP026631"/>
</dbReference>
<reference evidence="3 4" key="1">
    <citation type="submission" date="2020-08" db="EMBL/GenBank/DDBJ databases">
        <title>A Genomic Blueprint of the Chicken Gut Microbiome.</title>
        <authorList>
            <person name="Gilroy R."/>
            <person name="Ravi A."/>
            <person name="Getino M."/>
            <person name="Pursley I."/>
            <person name="Horton D.L."/>
            <person name="Alikhan N.-F."/>
            <person name="Baker D."/>
            <person name="Gharbi K."/>
            <person name="Hall N."/>
            <person name="Watson M."/>
            <person name="Adriaenssens E.M."/>
            <person name="Foster-Nyarko E."/>
            <person name="Jarju S."/>
            <person name="Secka A."/>
            <person name="Antonio M."/>
            <person name="Oren A."/>
            <person name="Chaudhuri R."/>
            <person name="La Ragione R.M."/>
            <person name="Hildebrand F."/>
            <person name="Pallen M.J."/>
        </authorList>
    </citation>
    <scope>NUCLEOTIDE SEQUENCE [LARGE SCALE GENOMIC DNA]</scope>
    <source>
        <strain evidence="3 4">Sa3CVN1</strain>
    </source>
</reference>
<feature type="transmembrane region" description="Helical" evidence="1">
    <location>
        <begin position="224"/>
        <end position="249"/>
    </location>
</feature>